<feature type="domain" description="SEA" evidence="3">
    <location>
        <begin position="1980"/>
        <end position="2101"/>
    </location>
</feature>
<reference evidence="4 5" key="1">
    <citation type="submission" date="2024-06" db="EMBL/GenBank/DDBJ databases">
        <title>The draft genome of Grus japonensis, version 3.</title>
        <authorList>
            <person name="Nabeshima K."/>
            <person name="Suzuki S."/>
            <person name="Onuma M."/>
        </authorList>
    </citation>
    <scope>NUCLEOTIDE SEQUENCE [LARGE SCALE GENOMIC DNA]</scope>
    <source>
        <strain evidence="4 5">451A</strain>
    </source>
</reference>
<dbReference type="Pfam" id="PF01390">
    <property type="entry name" value="SEA"/>
    <property type="match status" value="25"/>
</dbReference>
<dbReference type="Proteomes" id="UP001623348">
    <property type="component" value="Unassembled WGS sequence"/>
</dbReference>
<feature type="domain" description="SEA" evidence="3">
    <location>
        <begin position="3213"/>
        <end position="3334"/>
    </location>
</feature>
<feature type="domain" description="SEA" evidence="3">
    <location>
        <begin position="2254"/>
        <end position="2375"/>
    </location>
</feature>
<feature type="domain" description="SEA" evidence="3">
    <location>
        <begin position="3748"/>
        <end position="3869"/>
    </location>
</feature>
<feature type="domain" description="SEA" evidence="3">
    <location>
        <begin position="2117"/>
        <end position="2238"/>
    </location>
</feature>
<feature type="domain" description="SEA" evidence="3">
    <location>
        <begin position="4086"/>
        <end position="4199"/>
    </location>
</feature>
<feature type="domain" description="SEA" evidence="3">
    <location>
        <begin position="884"/>
        <end position="1005"/>
    </location>
</feature>
<feature type="domain" description="SEA" evidence="3">
    <location>
        <begin position="1432"/>
        <end position="1553"/>
    </location>
</feature>
<feature type="domain" description="SEA" evidence="3">
    <location>
        <begin position="2939"/>
        <end position="3060"/>
    </location>
</feature>
<feature type="domain" description="SEA" evidence="3">
    <location>
        <begin position="1843"/>
        <end position="1964"/>
    </location>
</feature>
<protein>
    <submittedName>
        <fullName evidence="4">Mucin-16</fullName>
    </submittedName>
</protein>
<feature type="domain" description="SEA" evidence="3">
    <location>
        <begin position="2528"/>
        <end position="2649"/>
    </location>
</feature>
<feature type="domain" description="SEA" evidence="3">
    <location>
        <begin position="3949"/>
        <end position="4070"/>
    </location>
</feature>
<dbReference type="InterPro" id="IPR036364">
    <property type="entry name" value="SEA_dom_sf"/>
</dbReference>
<keyword evidence="2" id="KW-0472">Membrane</keyword>
<gene>
    <name evidence="4" type="ORF">GRJ2_002529000</name>
</gene>
<keyword evidence="5" id="KW-1185">Reference proteome</keyword>
<feature type="domain" description="SEA" evidence="3">
    <location>
        <begin position="3474"/>
        <end position="3595"/>
    </location>
</feature>
<evidence type="ECO:0000313" key="5">
    <source>
        <dbReference type="Proteomes" id="UP001623348"/>
    </source>
</evidence>
<feature type="domain" description="SEA" evidence="3">
    <location>
        <begin position="3350"/>
        <end position="3471"/>
    </location>
</feature>
<dbReference type="SUPFAM" id="SSF82671">
    <property type="entry name" value="SEA domain"/>
    <property type="match status" value="26"/>
</dbReference>
<dbReference type="SMART" id="SM00200">
    <property type="entry name" value="SEA"/>
    <property type="match status" value="4"/>
</dbReference>
<feature type="transmembrane region" description="Helical" evidence="2">
    <location>
        <begin position="4349"/>
        <end position="4372"/>
    </location>
</feature>
<feature type="domain" description="SEA" evidence="3">
    <location>
        <begin position="1021"/>
        <end position="1142"/>
    </location>
</feature>
<feature type="domain" description="SEA" evidence="3">
    <location>
        <begin position="1569"/>
        <end position="1690"/>
    </location>
</feature>
<dbReference type="PANTHER" id="PTHR14672">
    <property type="entry name" value="MUCIN-16"/>
    <property type="match status" value="1"/>
</dbReference>
<feature type="domain" description="SEA" evidence="3">
    <location>
        <begin position="1158"/>
        <end position="1279"/>
    </location>
</feature>
<dbReference type="InterPro" id="IPR028850">
    <property type="entry name" value="MUC16"/>
</dbReference>
<evidence type="ECO:0000259" key="3">
    <source>
        <dbReference type="PROSITE" id="PS50024"/>
    </source>
</evidence>
<feature type="domain" description="SEA" evidence="3">
    <location>
        <begin position="2665"/>
        <end position="2786"/>
    </location>
</feature>
<feature type="domain" description="SEA" evidence="3">
    <location>
        <begin position="3610"/>
        <end position="3731"/>
    </location>
</feature>
<dbReference type="EMBL" id="BAAFJT010000028">
    <property type="protein sequence ID" value="GAB0200635.1"/>
    <property type="molecule type" value="Genomic_DNA"/>
</dbReference>
<feature type="domain" description="SEA" evidence="3">
    <location>
        <begin position="2802"/>
        <end position="2923"/>
    </location>
</feature>
<keyword evidence="2" id="KW-1133">Transmembrane helix</keyword>
<feature type="domain" description="SEA" evidence="3">
    <location>
        <begin position="1295"/>
        <end position="1416"/>
    </location>
</feature>
<feature type="domain" description="SEA" evidence="3">
    <location>
        <begin position="4213"/>
        <end position="4334"/>
    </location>
</feature>
<feature type="domain" description="SEA" evidence="3">
    <location>
        <begin position="1706"/>
        <end position="1827"/>
    </location>
</feature>
<evidence type="ECO:0000256" key="1">
    <source>
        <dbReference type="SAM" id="MobiDB-lite"/>
    </source>
</evidence>
<dbReference type="FunFam" id="3.30.70.960:FF:000003">
    <property type="entry name" value="MUC16 isoform 1"/>
    <property type="match status" value="20"/>
</dbReference>
<name>A0ABC9XSD0_GRUJA</name>
<proteinExistence type="predicted"/>
<feature type="domain" description="SEA" evidence="3">
    <location>
        <begin position="2391"/>
        <end position="2512"/>
    </location>
</feature>
<comment type="caution">
    <text evidence="4">The sequence shown here is derived from an EMBL/GenBank/DDBJ whole genome shotgun (WGS) entry which is preliminary data.</text>
</comment>
<keyword evidence="2" id="KW-0812">Transmembrane</keyword>
<evidence type="ECO:0000313" key="4">
    <source>
        <dbReference type="EMBL" id="GAB0200635.1"/>
    </source>
</evidence>
<sequence>MTTASPFQISWNINSCSAHHHSLAIGDNSLNHHGPSRNILLCSWHKHTCCHNLDSHSDHYSEHNFPNSHHSYTHLYSASNIPCDQYRHVNSSGNHCGQLHLKGNLQHCCPVHNSSPHYTCTLFHSSTNISSSHTHHTPLHHTTNIRDSNYNDHGSPFQISWNINSCSAHHHSFGDNSLNHHGPSRNILLCSWHKHTCCHNLDSHSDHYSAHNFPNSHHSYTHLYSASNIPCDQNILLCSWHKHTCCHNLDSHSDHYSAHNFPNSHHSYTHLYSASNIPCDQYRHVNSSGNHCGQLHLKGNLQHCCPVHDSSPHYTCTLFHSSTNISSSHTHHTPLHHTTNIRDSNYNDHGSPFQISWNINSCSAHHHSFGDNSLNHHGPSRNILLCSWHKHTCCHNLDSHSDHYSAHNFPNSHHSYTHLYSASNIPCDQNILLCSWHKHTCCHNLDSHSDHYSAHNFPNSHHSYTHLYSASNIPCDQYRHVNSSGNHCGQLHHKGNLQHCCPVHNSSPHYTCTLFHSSTNISSHTHHTPLHHTTNIRDSNYNDHGSPFQISWNINSSSAHHHSFGDNSLNHHGPSRNILLCSWHKHTCCHNLDSHSDHYSAHNFPNSHHSYTHLYSASNIPCDQYRHVNPSGNHCGQLHHKGNLQHCCPVHDSSPHYTCTLFHSSTNISSSHTHHTPLHHTTNIRDSNYNDHGSPFQISWNINSCSAHHHSFGDNSLNHHGPSRNILLCSWHKHTCCHNLDSHSDHYSAHNFPNSHHSYTHLYSASNIPCDQYRHVNPSGNHCGQLHLKGNLQHCCPVHDSSPHYTCILFHSSTNFWSCVNFHSSLSKSRIIQHNFCNSHCSLFQMLEVPFILKQHLHFMLVVSRKQVSLATITPSHPSTTAPALERFTINFTITNLPYNSDLATPGSAKFNTTRRVMATLLDRLLKESSIGPAFLGCETTAFRPVRQGDDTGVDAICTYRKELSTPPLDRVRLYHEVSNKTRGITRLGPYSLDKDSLYVNGYNEQPVLPTPSHPSTTAPALERFTINFTITNLPYNSDLATPGSAKFNTTRRVMATLLDRLLKESSIGPAFLGCETTAFRPVRQGDDTGVDAICTYRKELSTPPLDRVRLYHEVSNKTRGITRLGPYSLDKDSLYVNGYNEQPVLPTPSHPSTTAPALERFTINFTITNLPYNSDLATPGSAKFNTTRRVMATLLDRLLKESSIGPAFLGCETTAFRPVRQGDDTGVDAICTYRKELSTPPLDRVRLYHEVSNKTRGITRLGPYSLDKDSLYVNGYNEQPVLPTPSHPSTTAPALERFTINFTITNLPYNSDLATPGSAKFNTTRRVMATLLDRLLKESSIGPAFLGCETTAFRPVRQGDDTGVDAICTYRKELSTPPLDRVRLYHEVSNKTRGITRLGPYSLDKDSLYVNGYNEQPVLPTPSHPSTTAPALERFTINFTITNLPYNSDLATPGSAKFNTTRRVMATLLDRLLKESSIGPAFLGCETTAFRPVRQGDDTGVDAICTYRKELSTPPLDRVRLYHEVSNKTRGITRLGPYSLDKDSLYVNGYNEQPVLPTPSHPSTTAPALERFTINFTITNLPYNSDLATPGSAKFNTTRRVMATLLDRLLKESSIGPAFLGCETTAFRPVRQGDDTGVDAICTYRKELSTPPLDRVRLYHEVSNKTRGITRLGPYSLDKDSLYVNGYNEQPVLPTPSHPSTTAPALERFTINFTITNLPYNSDLATPGSAKFNTTRRVMATLLDRLLKESSIGPAFLGCETTAFRPVRQGDDTGVDAICTYRKELSTPPLDRVRLYHEVSNKTRGITRLGPYSLDKDSLYVNGYNEQPVLPTPSHPSTTAPALERFTINFTITNLPYNSDLATPGSAKFNTTRRVMATLLDRLLKESSIGPAFLGCETTAFRPVRQGDDTGVDAICTYRKELSTPPLDRVRLYHEVSNKTRGITRLGPYSLDKDSLYVNGYNEQPVLPTPSHPSTTAPALERFTINFTITNLPYNSDLATPGSAKFNTTRRVMATLLDRLLKESSIGPAFLGCETTAFRPVRQGDDTGVDAICTYRKELSTPPLDRVRLYHEVSNKTRGITRLGPYSLDKDSLYVNGYNEQPVLPTPSHPSTTAPALERFTINFTITNLPYNSDLATPGSAKFNTTRRVMATLLDRLLKESSIGPAFLGCETTAFRPVRQGDDTGVDAICTYRKELSTPPLDRVRLYHEVSNKTRGITRLGPYSLDKDSLYVNGYNEQPVLPTPSHPSTTAPALERFTINFTITNLPYNSDLATPGSAKFNTTRRVMATLLDRLLKESSIGPAFLGCETTAFRPVRQGDDTGVDAICTYRKELSTPPLDRVRLYHEVSNKTRGITRLGPYSLDKDSLYVNGYNEQPVLPTPSHPSTTAPALERFTINFTITNLPYNSDLATPGSAKFNTTRRVMATLLDRLLKESSIGPAFLGCETTAFRPVRQGDDTGVDAICTYRKELSTPPLDRVRLYHEVSNKTRGITRLGPYSLDKDSLYVNGYNEQPVLPTPSHPSTTAPALERFTINFTITNLPYNSDLATPGSAKFNTTRRVMATLLDRLLKESSIGPAFLGCETTAFRPVRQGDDTGVDAICTYRKELSTPPLDRVRLYHEVSNKTRGITRLGPYSLDKDSLYVNGYNEQPVLPTPSHPSTTAPALERFTINFTITNLPYNSDLATPGSAKFNTTRRVMATLLDRLLKESSIGPAFLGCETTAFRPVRQGDDTGVDAICTYRKELSTPPLDRVRLYHEVSNKTRGITRLGPYSLDKDSLYVNGYNEQPVLPTPSHPSTTAPALERFTINFTITNLPYNSDLATPGSAKFNTTRRVMATLLDRLLKESSIGPAFLGCETTAFRPVRQGDDTGVDAICTYRKELSTPPLDRVRLYHEVSNKTRGITRLGPYSLDKDSLYVNGYNEQPVLPTPSHPSTTAPALERFTINFTITNLPYNSDLATPGSAKFNTTRRVMATLLDRLLKESSIGPAFLGCETTAFRPVRQGDDTGVDAICTYRKELSTPPLDRVRLYHEVSNKTRGITRLGPYSLDKDSLYVNGYNEQPVLPTPSHPSTTAPALERFTINFTITNLPYNSDLATPGSAKFNTTRRVMATLLDRLLKESSIGPAFLGCETTAFRPVRQGDDTGVDAICTYRKELSTPPLDRVRLYHEVSNKTRGITRLGPYSLDKDSLYVNGYNEQPVLPTPSHPSTTAPALERFTINFTITNLPYNSDLATPGSAKFNTTRRVMATLLDRLLKESSIGPAFLGCETTAFRPVRQGDDTGVDAICTYRKELSTPPLDRVRLYHEVSNKTRGITRLGPYSLDKDSLYVNGYNEQPVLPTPSHPSTTAPALERFTINFTITNLPYNSDLATPGSAKFNTTRRVMATLLDRLLKESSIGPAFLGCETTAFRPVRQGDDTGVDAICTYRKELSTPPLDRVRLYHEVSNKTRGITRLGPYSLDKDSLYVNGTAVSSRTGNFTVNFTITNLQYSNSLGNPYSAKFSATARVLTALLNQLFNKSSIHSVYTGCKMMAFRPAQKIEDTGVDAVCTYTTDSAASQFDRVIVYREVRNKTNGITNLGIYSLDQESLYINDYHEAHLMPSTSPAPPLAIEGHFTVNFTVTNLLYTSALGNSNSKKFIATKKTLAYLLDHVLKNSSSSPAYTGCTVVVLRSAKNREGTAVDAVCTYRPSATTAEFDRIKVYHEFSKMTASCTELGPYQLDAASFYVSGYNELQPGLSVDQSTQPPSPVVRNFTLNFTITNLQFTTDLAMPNSKKFKSMEKVMYHYVDSLLQKSSIGPTYIGCKVTAFRSKKDRDDTGVDVICSYRDEPSDPKFHRERVYHELSNMTNGITKLGHYSLNSQSLYINGNETTPRSVRNRDNTGVDTICNYGNGSQVPKFDQAKVYQELRNMTNGITKLGIYNLDNKSLYINGYNEPLERSSLSITTAPSPTSRHFTLNFTLTNLQYTADLNAPSSPKLISTVKVINHYIDPLFKSSSIRSVYTGCQVMRFRSGRDRDNTGIDAVCSYKNNISLARFDREKVYHELSTMTNGVTKLGHYSLEKNSLYVNGFPLTDTAITRKPFLTEAPAKLGYRLSFRIVNENLTNPDSQSPEYKAAVESISNKMNQLYHQSNLRDQFLNCSITRLRTGSIVVDCKCFFQPEPSINRAVVERAFQDGTFNTTGLWLGSSYQLQGFSVESLELAIEAATYKTPLRSGKENFQVSFRISNFPYSPELQDSRSQMYQVNKEKIEKKLDVFRTSSLKDYFAGCTVESFGPVHGKAYTSVASICKFTPDPFSGTLQKQKVYEELKRLTHGFTKLDPSYELEDQSLTVEGYSPLKTDEQESERSEVQFWAIILICIFALLGFILLILLCFLQFKEKQDEVELQVQFLHLCLVLHPGSSFQPGGYDEGLSPMGGRAGVESKEDP</sequence>
<dbReference type="InterPro" id="IPR000082">
    <property type="entry name" value="SEA_dom"/>
</dbReference>
<accession>A0ABC9XSD0</accession>
<dbReference type="Gene3D" id="3.30.70.960">
    <property type="entry name" value="SEA domain"/>
    <property type="match status" value="26"/>
</dbReference>
<feature type="domain" description="SEA" evidence="3">
    <location>
        <begin position="3076"/>
        <end position="3197"/>
    </location>
</feature>
<feature type="region of interest" description="Disordered" evidence="1">
    <location>
        <begin position="4404"/>
        <end position="4424"/>
    </location>
</feature>
<organism evidence="4 5">
    <name type="scientific">Grus japonensis</name>
    <name type="common">Japanese crane</name>
    <name type="synonym">Red-crowned crane</name>
    <dbReference type="NCBI Taxonomy" id="30415"/>
    <lineage>
        <taxon>Eukaryota</taxon>
        <taxon>Metazoa</taxon>
        <taxon>Chordata</taxon>
        <taxon>Craniata</taxon>
        <taxon>Vertebrata</taxon>
        <taxon>Euteleostomi</taxon>
        <taxon>Archelosauria</taxon>
        <taxon>Archosauria</taxon>
        <taxon>Dinosauria</taxon>
        <taxon>Saurischia</taxon>
        <taxon>Theropoda</taxon>
        <taxon>Coelurosauria</taxon>
        <taxon>Aves</taxon>
        <taxon>Neognathae</taxon>
        <taxon>Neoaves</taxon>
        <taxon>Gruiformes</taxon>
        <taxon>Gruidae</taxon>
        <taxon>Grus</taxon>
    </lineage>
</organism>
<evidence type="ECO:0000256" key="2">
    <source>
        <dbReference type="SAM" id="Phobius"/>
    </source>
</evidence>
<dbReference type="PROSITE" id="PS50024">
    <property type="entry name" value="SEA"/>
    <property type="match status" value="25"/>
</dbReference>
<dbReference type="PANTHER" id="PTHR14672:SF1">
    <property type="entry name" value="MUCIN-16"/>
    <property type="match status" value="1"/>
</dbReference>